<accession>X7EIL5</accession>
<keyword evidence="5" id="KW-0808">Transferase</keyword>
<evidence type="ECO:0000256" key="1">
    <source>
        <dbReference type="ARBA" id="ARBA00005051"/>
    </source>
</evidence>
<dbReference type="AlphaFoldDB" id="X7EIL5"/>
<dbReference type="EMBL" id="JALZ01000003">
    <property type="protein sequence ID" value="ETX15730.1"/>
    <property type="molecule type" value="Genomic_DNA"/>
</dbReference>
<evidence type="ECO:0000259" key="13">
    <source>
        <dbReference type="Pfam" id="PF01288"/>
    </source>
</evidence>
<dbReference type="Pfam" id="PF01288">
    <property type="entry name" value="HPPK"/>
    <property type="match status" value="1"/>
</dbReference>
<keyword evidence="8" id="KW-0067">ATP-binding</keyword>
<comment type="caution">
    <text evidence="14">The sequence shown here is derived from an EMBL/GenBank/DDBJ whole genome shotgun (WGS) entry which is preliminary data.</text>
</comment>
<dbReference type="STRING" id="1449350.OCH239_11135"/>
<feature type="domain" description="7,8-dihydro-6-hydroxymethylpterin-pyrophosphokinase" evidence="13">
    <location>
        <begin position="10"/>
        <end position="163"/>
    </location>
</feature>
<comment type="pathway">
    <text evidence="1">Cofactor biosynthesis; tetrahydrofolate biosynthesis; 2-amino-4-hydroxy-6-hydroxymethyl-7,8-dihydropteridine diphosphate from 7,8-dihydroneopterin triphosphate: step 4/4.</text>
</comment>
<keyword evidence="6" id="KW-0547">Nucleotide-binding</keyword>
<dbReference type="GO" id="GO:0046656">
    <property type="term" value="P:folic acid biosynthetic process"/>
    <property type="evidence" value="ECO:0007669"/>
    <property type="project" value="UniProtKB-KW"/>
</dbReference>
<dbReference type="InterPro" id="IPR035907">
    <property type="entry name" value="Hppk_sf"/>
</dbReference>
<dbReference type="GO" id="GO:0005524">
    <property type="term" value="F:ATP binding"/>
    <property type="evidence" value="ECO:0007669"/>
    <property type="project" value="UniProtKB-KW"/>
</dbReference>
<keyword evidence="7 14" id="KW-0418">Kinase</keyword>
<evidence type="ECO:0000256" key="8">
    <source>
        <dbReference type="ARBA" id="ARBA00022840"/>
    </source>
</evidence>
<dbReference type="GO" id="GO:0046654">
    <property type="term" value="P:tetrahydrofolate biosynthetic process"/>
    <property type="evidence" value="ECO:0007669"/>
    <property type="project" value="UniProtKB-UniPathway"/>
</dbReference>
<proteinExistence type="inferred from homology"/>
<reference evidence="14 15" key="1">
    <citation type="submission" date="2014-01" db="EMBL/GenBank/DDBJ databases">
        <title>Roseivivax halodurans JCM 10272 Genome Sequencing.</title>
        <authorList>
            <person name="Lai Q."/>
            <person name="Li G."/>
            <person name="Shao Z."/>
        </authorList>
    </citation>
    <scope>NUCLEOTIDE SEQUENCE [LARGE SCALE GENOMIC DNA]</scope>
    <source>
        <strain evidence="14 15">JCM 10272</strain>
    </source>
</reference>
<dbReference type="GO" id="GO:0003848">
    <property type="term" value="F:2-amino-4-hydroxy-6-hydroxymethyldihydropteridine diphosphokinase activity"/>
    <property type="evidence" value="ECO:0007669"/>
    <property type="project" value="UniProtKB-EC"/>
</dbReference>
<evidence type="ECO:0000313" key="15">
    <source>
        <dbReference type="Proteomes" id="UP000022447"/>
    </source>
</evidence>
<dbReference type="PANTHER" id="PTHR43071">
    <property type="entry name" value="2-AMINO-4-HYDROXY-6-HYDROXYMETHYLDIHYDROPTERIDINE PYROPHOSPHOKINASE"/>
    <property type="match status" value="1"/>
</dbReference>
<dbReference type="Proteomes" id="UP000022447">
    <property type="component" value="Unassembled WGS sequence"/>
</dbReference>
<dbReference type="SUPFAM" id="SSF55083">
    <property type="entry name" value="6-hydroxymethyl-7,8-dihydropterin pyrophosphokinase, HPPK"/>
    <property type="match status" value="1"/>
</dbReference>
<dbReference type="PATRIC" id="fig|1449350.3.peg.838"/>
<evidence type="ECO:0000256" key="9">
    <source>
        <dbReference type="ARBA" id="ARBA00022909"/>
    </source>
</evidence>
<evidence type="ECO:0000256" key="5">
    <source>
        <dbReference type="ARBA" id="ARBA00022679"/>
    </source>
</evidence>
<dbReference type="Gene3D" id="3.30.70.560">
    <property type="entry name" value="7,8-Dihydro-6-hydroxymethylpterin-pyrophosphokinase HPPK"/>
    <property type="match status" value="1"/>
</dbReference>
<dbReference type="NCBIfam" id="TIGR01498">
    <property type="entry name" value="folK"/>
    <property type="match status" value="1"/>
</dbReference>
<protein>
    <recommendedName>
        <fullName evidence="4">2-amino-4-hydroxy-6-hydroxymethyldihydropteridine pyrophosphokinase</fullName>
        <ecNumber evidence="3">2.7.6.3</ecNumber>
    </recommendedName>
    <alternativeName>
        <fullName evidence="11">6-hydroxymethyl-7,8-dihydropterin pyrophosphokinase</fullName>
    </alternativeName>
    <alternativeName>
        <fullName evidence="12">7,8-dihydro-6-hydroxymethylpterin-pyrophosphokinase</fullName>
    </alternativeName>
</protein>
<evidence type="ECO:0000256" key="10">
    <source>
        <dbReference type="ARBA" id="ARBA00029409"/>
    </source>
</evidence>
<dbReference type="eggNOG" id="COG0801">
    <property type="taxonomic scope" value="Bacteria"/>
</dbReference>
<evidence type="ECO:0000256" key="12">
    <source>
        <dbReference type="ARBA" id="ARBA00033413"/>
    </source>
</evidence>
<organism evidence="14 15">
    <name type="scientific">Roseivivax halodurans JCM 10272</name>
    <dbReference type="NCBI Taxonomy" id="1449350"/>
    <lineage>
        <taxon>Bacteria</taxon>
        <taxon>Pseudomonadati</taxon>
        <taxon>Pseudomonadota</taxon>
        <taxon>Alphaproteobacteria</taxon>
        <taxon>Rhodobacterales</taxon>
        <taxon>Roseobacteraceae</taxon>
        <taxon>Roseivivax</taxon>
    </lineage>
</organism>
<gene>
    <name evidence="14" type="ORF">OCH239_11135</name>
</gene>
<dbReference type="InterPro" id="IPR000550">
    <property type="entry name" value="Hppk"/>
</dbReference>
<evidence type="ECO:0000313" key="14">
    <source>
        <dbReference type="EMBL" id="ETX15730.1"/>
    </source>
</evidence>
<dbReference type="CDD" id="cd00483">
    <property type="entry name" value="HPPK"/>
    <property type="match status" value="1"/>
</dbReference>
<comment type="similarity">
    <text evidence="2">Belongs to the HPPK family.</text>
</comment>
<evidence type="ECO:0000256" key="4">
    <source>
        <dbReference type="ARBA" id="ARBA00016218"/>
    </source>
</evidence>
<evidence type="ECO:0000256" key="2">
    <source>
        <dbReference type="ARBA" id="ARBA00005810"/>
    </source>
</evidence>
<keyword evidence="15" id="KW-1185">Reference proteome</keyword>
<evidence type="ECO:0000256" key="11">
    <source>
        <dbReference type="ARBA" id="ARBA00029766"/>
    </source>
</evidence>
<evidence type="ECO:0000256" key="6">
    <source>
        <dbReference type="ARBA" id="ARBA00022741"/>
    </source>
</evidence>
<evidence type="ECO:0000256" key="3">
    <source>
        <dbReference type="ARBA" id="ARBA00013253"/>
    </source>
</evidence>
<dbReference type="PANTHER" id="PTHR43071:SF1">
    <property type="entry name" value="2-AMINO-4-HYDROXY-6-HYDROXYMETHYLDIHYDROPTERIDINE PYROPHOSPHOKINASE"/>
    <property type="match status" value="1"/>
</dbReference>
<sequence>MDCAEQDTLVALGGNWPSDAGPPEATLRAALGALAEAGLAVRRVSRFFANPCFPKGNGPDYVNAAAALAPGPGGVDPEEVLRRLHSVEARFGRVREERWGGRALDLDLLAVGEIVLPDLAEQANWRRLPLERQMQEAPRELVLPHPRMQERAFVLVPLLDIAPGWRHPTIGATVSEMCAALPRDARTEVVPI</sequence>
<comment type="function">
    <text evidence="10">Catalyzes the transfer of pyrophosphate from adenosine triphosphate (ATP) to 6-hydroxymethyl-7,8-dihydropterin, an enzymatic step in folate biosynthesis pathway.</text>
</comment>
<dbReference type="GO" id="GO:0016301">
    <property type="term" value="F:kinase activity"/>
    <property type="evidence" value="ECO:0007669"/>
    <property type="project" value="UniProtKB-KW"/>
</dbReference>
<name>X7EIL5_9RHOB</name>
<dbReference type="EC" id="2.7.6.3" evidence="3"/>
<dbReference type="UniPathway" id="UPA00077">
    <property type="reaction ID" value="UER00155"/>
</dbReference>
<evidence type="ECO:0000256" key="7">
    <source>
        <dbReference type="ARBA" id="ARBA00022777"/>
    </source>
</evidence>
<keyword evidence="9" id="KW-0289">Folate biosynthesis</keyword>